<protein>
    <submittedName>
        <fullName evidence="7">Uncharacterized protein</fullName>
    </submittedName>
</protein>
<evidence type="ECO:0000256" key="4">
    <source>
        <dbReference type="ARBA" id="ARBA00022989"/>
    </source>
</evidence>
<keyword evidence="5 6" id="KW-0472">Membrane</keyword>
<dbReference type="InterPro" id="IPR038213">
    <property type="entry name" value="IFI6/IFI27-like_sf"/>
</dbReference>
<dbReference type="Pfam" id="PF06140">
    <property type="entry name" value="Ifi-6-16"/>
    <property type="match status" value="1"/>
</dbReference>
<evidence type="ECO:0000313" key="8">
    <source>
        <dbReference type="Proteomes" id="UP000244855"/>
    </source>
</evidence>
<reference evidence="7 8" key="1">
    <citation type="journal article" date="2018" name="Sci. Rep.">
        <title>Comparative genomics provides insights into the lifestyle and reveals functional heterogeneity of dark septate endophytic fungi.</title>
        <authorList>
            <person name="Knapp D.G."/>
            <person name="Nemeth J.B."/>
            <person name="Barry K."/>
            <person name="Hainaut M."/>
            <person name="Henrissat B."/>
            <person name="Johnson J."/>
            <person name="Kuo A."/>
            <person name="Lim J.H.P."/>
            <person name="Lipzen A."/>
            <person name="Nolan M."/>
            <person name="Ohm R.A."/>
            <person name="Tamas L."/>
            <person name="Grigoriev I.V."/>
            <person name="Spatafora J.W."/>
            <person name="Nagy L.G."/>
            <person name="Kovacs G.M."/>
        </authorList>
    </citation>
    <scope>NUCLEOTIDE SEQUENCE [LARGE SCALE GENOMIC DNA]</scope>
    <source>
        <strain evidence="7 8">DSE2036</strain>
    </source>
</reference>
<dbReference type="EMBL" id="KZ805591">
    <property type="protein sequence ID" value="PVH93422.1"/>
    <property type="molecule type" value="Genomic_DNA"/>
</dbReference>
<evidence type="ECO:0000256" key="3">
    <source>
        <dbReference type="ARBA" id="ARBA00022692"/>
    </source>
</evidence>
<evidence type="ECO:0000256" key="6">
    <source>
        <dbReference type="SAM" id="Phobius"/>
    </source>
</evidence>
<dbReference type="AlphaFoldDB" id="A0A2V1D5X0"/>
<dbReference type="InterPro" id="IPR009311">
    <property type="entry name" value="IFI6/IFI27-like"/>
</dbReference>
<dbReference type="PANTHER" id="PTHR16932">
    <property type="entry name" value="INTERFERON ALPHA-INDUCIBLE PROTEIN 27"/>
    <property type="match status" value="1"/>
</dbReference>
<keyword evidence="8" id="KW-1185">Reference proteome</keyword>
<feature type="transmembrane region" description="Helical" evidence="6">
    <location>
        <begin position="101"/>
        <end position="125"/>
    </location>
</feature>
<evidence type="ECO:0000313" key="7">
    <source>
        <dbReference type="EMBL" id="PVH93422.1"/>
    </source>
</evidence>
<dbReference type="PANTHER" id="PTHR16932:SF18">
    <property type="entry name" value="INTERFERON, ALPHA-INDUCIBLE PROTEIN 27-LIKE 2"/>
    <property type="match status" value="1"/>
</dbReference>
<evidence type="ECO:0000256" key="2">
    <source>
        <dbReference type="ARBA" id="ARBA00007262"/>
    </source>
</evidence>
<keyword evidence="3 6" id="KW-0812">Transmembrane</keyword>
<feature type="transmembrane region" description="Helical" evidence="6">
    <location>
        <begin position="167"/>
        <end position="190"/>
    </location>
</feature>
<organism evidence="7 8">
    <name type="scientific">Periconia macrospinosa</name>
    <dbReference type="NCBI Taxonomy" id="97972"/>
    <lineage>
        <taxon>Eukaryota</taxon>
        <taxon>Fungi</taxon>
        <taxon>Dikarya</taxon>
        <taxon>Ascomycota</taxon>
        <taxon>Pezizomycotina</taxon>
        <taxon>Dothideomycetes</taxon>
        <taxon>Pleosporomycetidae</taxon>
        <taxon>Pleosporales</taxon>
        <taxon>Massarineae</taxon>
        <taxon>Periconiaceae</taxon>
        <taxon>Periconia</taxon>
    </lineage>
</organism>
<name>A0A2V1D5X0_9PLEO</name>
<accession>A0A2V1D5X0</accession>
<dbReference type="Proteomes" id="UP000244855">
    <property type="component" value="Unassembled WGS sequence"/>
</dbReference>
<evidence type="ECO:0000256" key="1">
    <source>
        <dbReference type="ARBA" id="ARBA00004141"/>
    </source>
</evidence>
<feature type="transmembrane region" description="Helical" evidence="6">
    <location>
        <begin position="131"/>
        <end position="155"/>
    </location>
</feature>
<gene>
    <name evidence="7" type="ORF">DM02DRAFT_661993</name>
</gene>
<evidence type="ECO:0000256" key="5">
    <source>
        <dbReference type="ARBA" id="ARBA00023136"/>
    </source>
</evidence>
<dbReference type="GO" id="GO:0016020">
    <property type="term" value="C:membrane"/>
    <property type="evidence" value="ECO:0007669"/>
    <property type="project" value="UniProtKB-SubCell"/>
</dbReference>
<comment type="subcellular location">
    <subcellularLocation>
        <location evidence="1">Membrane</location>
        <topology evidence="1">Multi-pass membrane protein</topology>
    </subcellularLocation>
</comment>
<dbReference type="Gene3D" id="6.10.110.10">
    <property type="match status" value="1"/>
</dbReference>
<comment type="similarity">
    <text evidence="2">Belongs to the IFI6/IFI27 family.</text>
</comment>
<proteinExistence type="inferred from homology"/>
<sequence>MLSIFNKYAQKVDKETGEQPPGFFGKVSSFAQRMWQRVKGAAAVTMSSLKPRMEKLFNKGKKACGLFRKIPCFALRIWQRVKGAAVRIWTWIKNNPIKTALIVMAIVVAVIIAIYLTPVILSAMGFTNAGIAAGSLAASIQSGIGAVTAGSLFAILQSAGAGGAGIIIVNVVVATTAAVVAAVTVILALIKDQYRDEKNEGVKKA</sequence>
<keyword evidence="4 6" id="KW-1133">Transmembrane helix</keyword>